<dbReference type="Gene3D" id="1.10.840.10">
    <property type="entry name" value="Ras guanine-nucleotide exchange factors catalytic domain"/>
    <property type="match status" value="2"/>
</dbReference>
<dbReference type="RefSeq" id="XP_004337516.1">
    <property type="nucleotide sequence ID" value="XM_004337468.1"/>
</dbReference>
<evidence type="ECO:0000256" key="1">
    <source>
        <dbReference type="ARBA" id="ARBA00022658"/>
    </source>
</evidence>
<name>L8GSC7_ACACF</name>
<feature type="region of interest" description="Disordered" evidence="3">
    <location>
        <begin position="299"/>
        <end position="321"/>
    </location>
</feature>
<dbReference type="PROSITE" id="PS00720">
    <property type="entry name" value="RASGEF"/>
    <property type="match status" value="1"/>
</dbReference>
<dbReference type="InterPro" id="IPR036964">
    <property type="entry name" value="RASGEF_cat_dom_sf"/>
</dbReference>
<gene>
    <name evidence="6" type="ORF">ACA1_067480</name>
</gene>
<dbReference type="SUPFAM" id="SSF48366">
    <property type="entry name" value="Ras GEF"/>
    <property type="match status" value="1"/>
</dbReference>
<dbReference type="InterPro" id="IPR000651">
    <property type="entry name" value="Ras-like_Gua-exchang_fac_N"/>
</dbReference>
<dbReference type="GO" id="GO:0005886">
    <property type="term" value="C:plasma membrane"/>
    <property type="evidence" value="ECO:0007669"/>
    <property type="project" value="TreeGrafter"/>
</dbReference>
<feature type="compositionally biased region" description="Low complexity" evidence="3">
    <location>
        <begin position="79"/>
        <end position="101"/>
    </location>
</feature>
<evidence type="ECO:0000259" key="4">
    <source>
        <dbReference type="PROSITE" id="PS50009"/>
    </source>
</evidence>
<dbReference type="PROSITE" id="PS50212">
    <property type="entry name" value="RASGEF_NTER"/>
    <property type="match status" value="1"/>
</dbReference>
<dbReference type="Proteomes" id="UP000011083">
    <property type="component" value="Unassembled WGS sequence"/>
</dbReference>
<feature type="non-terminal residue" evidence="6">
    <location>
        <position position="539"/>
    </location>
</feature>
<dbReference type="PANTHER" id="PTHR23113:SF368">
    <property type="entry name" value="CELL DIVISION CONTROL PROTEIN 25"/>
    <property type="match status" value="1"/>
</dbReference>
<feature type="domain" description="Ras-GEF" evidence="4">
    <location>
        <begin position="329"/>
        <end position="533"/>
    </location>
</feature>
<evidence type="ECO:0000256" key="3">
    <source>
        <dbReference type="SAM" id="MobiDB-lite"/>
    </source>
</evidence>
<feature type="region of interest" description="Disordered" evidence="3">
    <location>
        <begin position="75"/>
        <end position="142"/>
    </location>
</feature>
<dbReference type="InterPro" id="IPR001895">
    <property type="entry name" value="RASGEF_cat_dom"/>
</dbReference>
<dbReference type="InterPro" id="IPR023578">
    <property type="entry name" value="Ras_GEF_dom_sf"/>
</dbReference>
<evidence type="ECO:0000313" key="7">
    <source>
        <dbReference type="Proteomes" id="UP000011083"/>
    </source>
</evidence>
<reference evidence="6 7" key="1">
    <citation type="journal article" date="2013" name="Genome Biol.">
        <title>Genome of Acanthamoeba castellanii highlights extensive lateral gene transfer and early evolution of tyrosine kinase signaling.</title>
        <authorList>
            <person name="Clarke M."/>
            <person name="Lohan A.J."/>
            <person name="Liu B."/>
            <person name="Lagkouvardos I."/>
            <person name="Roy S."/>
            <person name="Zafar N."/>
            <person name="Bertelli C."/>
            <person name="Schilde C."/>
            <person name="Kianianmomeni A."/>
            <person name="Burglin T.R."/>
            <person name="Frech C."/>
            <person name="Turcotte B."/>
            <person name="Kopec K.O."/>
            <person name="Synnott J.M."/>
            <person name="Choo C."/>
            <person name="Paponov I."/>
            <person name="Finkler A."/>
            <person name="Soon Heng Tan C."/>
            <person name="Hutchins A.P."/>
            <person name="Weinmeier T."/>
            <person name="Rattei T."/>
            <person name="Chu J.S."/>
            <person name="Gimenez G."/>
            <person name="Irimia M."/>
            <person name="Rigden D.J."/>
            <person name="Fitzpatrick D.A."/>
            <person name="Lorenzo-Morales J."/>
            <person name="Bateman A."/>
            <person name="Chiu C.H."/>
            <person name="Tang P."/>
            <person name="Hegemann P."/>
            <person name="Fromm H."/>
            <person name="Raoult D."/>
            <person name="Greub G."/>
            <person name="Miranda-Saavedra D."/>
            <person name="Chen N."/>
            <person name="Nash P."/>
            <person name="Ginger M.L."/>
            <person name="Horn M."/>
            <person name="Schaap P."/>
            <person name="Caler L."/>
            <person name="Loftus B."/>
        </authorList>
    </citation>
    <scope>NUCLEOTIDE SEQUENCE [LARGE SCALE GENOMIC DNA]</scope>
    <source>
        <strain evidence="6 7">Neff</strain>
    </source>
</reference>
<accession>L8GSC7</accession>
<dbReference type="SMART" id="SM00147">
    <property type="entry name" value="RasGEF"/>
    <property type="match status" value="1"/>
</dbReference>
<dbReference type="VEuPathDB" id="AmoebaDB:ACA1_067480"/>
<dbReference type="GO" id="GO:0005085">
    <property type="term" value="F:guanyl-nucleotide exchange factor activity"/>
    <property type="evidence" value="ECO:0007669"/>
    <property type="project" value="UniProtKB-KW"/>
</dbReference>
<dbReference type="OrthoDB" id="21144at2759"/>
<dbReference type="Gene3D" id="1.20.870.10">
    <property type="entry name" value="Son of sevenless (SoS) protein Chain: S domain 1"/>
    <property type="match status" value="1"/>
</dbReference>
<dbReference type="GeneID" id="14916139"/>
<dbReference type="Pfam" id="PF00617">
    <property type="entry name" value="RasGEF"/>
    <property type="match status" value="2"/>
</dbReference>
<dbReference type="GO" id="GO:0007265">
    <property type="term" value="P:Ras protein signal transduction"/>
    <property type="evidence" value="ECO:0007669"/>
    <property type="project" value="TreeGrafter"/>
</dbReference>
<organism evidence="6 7">
    <name type="scientific">Acanthamoeba castellanii (strain ATCC 30010 / Neff)</name>
    <dbReference type="NCBI Taxonomy" id="1257118"/>
    <lineage>
        <taxon>Eukaryota</taxon>
        <taxon>Amoebozoa</taxon>
        <taxon>Discosea</taxon>
        <taxon>Longamoebia</taxon>
        <taxon>Centramoebida</taxon>
        <taxon>Acanthamoebidae</taxon>
        <taxon>Acanthamoeba</taxon>
    </lineage>
</organism>
<dbReference type="STRING" id="1257118.L8GSC7"/>
<dbReference type="InterPro" id="IPR019804">
    <property type="entry name" value="Ras_G-nucl-exch_fac_CS"/>
</dbReference>
<sequence>MERRSGVALARLPAWEDCAISLPEVALHHHRREPPQVPLRELYANGHSGARWAEAVGSASVGSMVVSLKEVMDAGEWHSSPTPSTVFSSSSSRSSTCNSESDLSETGSVDDEPTKRKKAASAKKGSSKREKSNNKLHKAKGAIYGKEDGKRILHAATFERIVQWIINKEGSEEQSTTATSPRGSAPEVEVSAVGRAFIGAYRQHASPERLLSLVAEFYRNPPKRGKRTTPQEKQRNCVYFLGAWMEEAFTRDFYRCVHKAQQPPANSRCLKQLLGLLTHVAESYPVEVNRVKLTMLRKANEAPRPPSPLPEYTKKEGTSAGRPDVLTWDLTELAEQMTLMESSMFTAIQPREFHKLAWRKNDTRKKTSPHIVAVVERFNTVSYWVASSIVMCNDIKKRVTMVKRFVKLAEGVNETTKQSLEALDVLMENKANYKQYRDLLLKEEFTTAPVVPYLGLYLRDLTFIDEGNADRADELINFEKLVMQGDIILQITKWQQNGRYDFKPDPERQLSLTKLLVLPEDILYKKSEAIEPSSLPHTQ</sequence>
<evidence type="ECO:0000313" key="6">
    <source>
        <dbReference type="EMBL" id="ELR15503.1"/>
    </source>
</evidence>
<keyword evidence="1 2" id="KW-0344">Guanine-nucleotide releasing factor</keyword>
<proteinExistence type="predicted"/>
<evidence type="ECO:0000256" key="2">
    <source>
        <dbReference type="PROSITE-ProRule" id="PRU00168"/>
    </source>
</evidence>
<dbReference type="PANTHER" id="PTHR23113">
    <property type="entry name" value="GUANINE NUCLEOTIDE EXCHANGE FACTOR"/>
    <property type="match status" value="1"/>
</dbReference>
<protein>
    <submittedName>
        <fullName evidence="6">RasGEF domain containing protein</fullName>
    </submittedName>
</protein>
<dbReference type="KEGG" id="acan:ACA1_067480"/>
<keyword evidence="7" id="KW-1185">Reference proteome</keyword>
<feature type="domain" description="N-terminal Ras-GEF" evidence="5">
    <location>
        <begin position="149"/>
        <end position="300"/>
    </location>
</feature>
<dbReference type="EMBL" id="KB008027">
    <property type="protein sequence ID" value="ELR15503.1"/>
    <property type="molecule type" value="Genomic_DNA"/>
</dbReference>
<dbReference type="InterPro" id="IPR008937">
    <property type="entry name" value="Ras-like_GEF"/>
</dbReference>
<dbReference type="AlphaFoldDB" id="L8GSC7"/>
<dbReference type="PROSITE" id="PS50009">
    <property type="entry name" value="RASGEF_CAT"/>
    <property type="match status" value="1"/>
</dbReference>
<evidence type="ECO:0000259" key="5">
    <source>
        <dbReference type="PROSITE" id="PS50212"/>
    </source>
</evidence>